<evidence type="ECO:0000313" key="2">
    <source>
        <dbReference type="EMBL" id="CCA15344.1"/>
    </source>
</evidence>
<reference evidence="2" key="2">
    <citation type="submission" date="2011-02" db="EMBL/GenBank/DDBJ databases">
        <authorList>
            <person name="MacLean D."/>
        </authorList>
    </citation>
    <scope>NUCLEOTIDE SEQUENCE</scope>
</reference>
<proteinExistence type="predicted"/>
<name>F0W2Q8_9STRA</name>
<dbReference type="EMBL" id="FR824055">
    <property type="protein sequence ID" value="CCA15344.1"/>
    <property type="molecule type" value="Genomic_DNA"/>
</dbReference>
<dbReference type="SUPFAM" id="SSF48371">
    <property type="entry name" value="ARM repeat"/>
    <property type="match status" value="1"/>
</dbReference>
<feature type="region of interest" description="Disordered" evidence="1">
    <location>
        <begin position="782"/>
        <end position="816"/>
    </location>
</feature>
<protein>
    <submittedName>
        <fullName evidence="2">Uncharacterized protein AlNc14C10G1296</fullName>
    </submittedName>
</protein>
<dbReference type="GO" id="GO:0005634">
    <property type="term" value="C:nucleus"/>
    <property type="evidence" value="ECO:0007669"/>
    <property type="project" value="TreeGrafter"/>
</dbReference>
<dbReference type="HOGENOM" id="CLU_324256_0_0_1"/>
<feature type="region of interest" description="Disordered" evidence="1">
    <location>
        <begin position="690"/>
        <end position="732"/>
    </location>
</feature>
<dbReference type="InterPro" id="IPR016024">
    <property type="entry name" value="ARM-type_fold"/>
</dbReference>
<dbReference type="PANTHER" id="PTHR22928:SF3">
    <property type="entry name" value="TELOMERE-ASSOCIATED PROTEIN RIF1"/>
    <property type="match status" value="1"/>
</dbReference>
<dbReference type="GO" id="GO:0000723">
    <property type="term" value="P:telomere maintenance"/>
    <property type="evidence" value="ECO:0007669"/>
    <property type="project" value="TreeGrafter"/>
</dbReference>
<dbReference type="PANTHER" id="PTHR22928">
    <property type="entry name" value="TELOMERE-ASSOCIATED PROTEIN RIF1"/>
    <property type="match status" value="1"/>
</dbReference>
<organism evidence="2">
    <name type="scientific">Albugo laibachii Nc14</name>
    <dbReference type="NCBI Taxonomy" id="890382"/>
    <lineage>
        <taxon>Eukaryota</taxon>
        <taxon>Sar</taxon>
        <taxon>Stramenopiles</taxon>
        <taxon>Oomycota</taxon>
        <taxon>Peronosporomycetes</taxon>
        <taxon>Albuginales</taxon>
        <taxon>Albuginaceae</taxon>
        <taxon>Albugo</taxon>
    </lineage>
</organism>
<feature type="compositionally biased region" description="Low complexity" evidence="1">
    <location>
        <begin position="704"/>
        <end position="715"/>
    </location>
</feature>
<gene>
    <name evidence="2" type="primary">AlNc14C10G1296</name>
    <name evidence="2" type="ORF">ALNC14_014870</name>
</gene>
<dbReference type="AlphaFoldDB" id="F0W2Q8"/>
<sequence>MESGDVVITGANFATHLRRIIAFVVDETNISDRVAAYKELNMLFRLRDTEESVFNVQTNLSILLRLIEDDLNKSASEVRQWAMRTVSYLMFHDALVECFSHDQIERWVAALAQLTDTARSEKAFKLSVWCLAIQNLRLSRADVLRVTQVLARALMNQFCTNSVALLILKAFHSMMLKFPDSMCMVNCIQEWFPAAVQHSQSRHSDIRTTSHTLLLDVQRHFEGMDVEKRVFIEKKTIQLFMPMLYSLVEDDRLRIALILWPVALKLLRTKLREDAALLNAMLYIPEKALLHLDSSIRSFGMEIWKNLVDVFREAQVEKAIKAYPKSEWIFRRPLNRLLLRPISACWEQEKCMDVLTCSMTTWRYILTATLADYNAFCIAQERSFACVQKFASTHLSRWYNEIVTKPLIQQMSAATFEIQGLLEIVTSIWQVHDRAAGTAGNQSSDTSDTHHTLLLADPIAISFILFDVLSFLEMLIRLEGKSSEVLHAIDQVWVGVCSRLAPCQKEGYSAGAFDSKLVARMTRVCLHFGFGISGKRSKEFDLEAVVYAWNNSTKRKIALLYEICTRIFIDTFVSTVVHPQSTISGFLQRYVTVHSPSTCINDSQRARLRALLQCGSCLKLSAMANMIVFLALLAEINASDDESFAMCRRLGLQYAHAFPGFDAQQAFSRSSMQRVQPGHAIMSKMDQIADGNRQASKQVSELITPLRPSNRSRNPTPRRRDSLASSQSDRPNRWVVRHPSAVIRSLFSAYEHKPIGGMARVKAQEAGWIDPNQTACLAMKESRGRTGPTSSPNRSFVTTSTSISPAVTGPRTQTSKRKRVIQYRNNLHRKRVCRSLNEWSHTHPGDGTPKLADRVTIQLPGLLQVKRPGQDSQSEDDQSVVTISDSMQKAI</sequence>
<feature type="compositionally biased region" description="Polar residues" evidence="1">
    <location>
        <begin position="787"/>
        <end position="813"/>
    </location>
</feature>
<feature type="region of interest" description="Disordered" evidence="1">
    <location>
        <begin position="866"/>
        <end position="891"/>
    </location>
</feature>
<evidence type="ECO:0000256" key="1">
    <source>
        <dbReference type="SAM" id="MobiDB-lite"/>
    </source>
</evidence>
<reference evidence="2" key="1">
    <citation type="journal article" date="2011" name="PLoS Biol.">
        <title>Gene gain and loss during evolution of obligate parasitism in the white rust pathogen of Arabidopsis thaliana.</title>
        <authorList>
            <person name="Kemen E."/>
            <person name="Gardiner A."/>
            <person name="Schultz-Larsen T."/>
            <person name="Kemen A.C."/>
            <person name="Balmuth A.L."/>
            <person name="Robert-Seilaniantz A."/>
            <person name="Bailey K."/>
            <person name="Holub E."/>
            <person name="Studholme D.J."/>
            <person name="Maclean D."/>
            <person name="Jones J.D."/>
        </authorList>
    </citation>
    <scope>NUCLEOTIDE SEQUENCE</scope>
</reference>
<feature type="compositionally biased region" description="Polar residues" evidence="1">
    <location>
        <begin position="879"/>
        <end position="891"/>
    </location>
</feature>
<accession>F0W2Q8</accession>